<evidence type="ECO:0000259" key="9">
    <source>
        <dbReference type="SMART" id="SM00977"/>
    </source>
</evidence>
<name>A0A9X1XI98_9VIBR</name>
<proteinExistence type="inferred from homology"/>
<dbReference type="InterPro" id="IPR012796">
    <property type="entry name" value="Lysidine-tRNA-synth_C"/>
</dbReference>
<reference evidence="10" key="1">
    <citation type="submission" date="2021-11" db="EMBL/GenBank/DDBJ databases">
        <title>Vibrio ZSDE26 sp. nov. and Vibrio ZSDZ34 sp. nov., isolated from coastal seawater in Qingdao.</title>
        <authorList>
            <person name="Zhang P."/>
        </authorList>
    </citation>
    <scope>NUCLEOTIDE SEQUENCE</scope>
    <source>
        <strain evidence="10">ZSDE26</strain>
    </source>
</reference>
<evidence type="ECO:0000313" key="10">
    <source>
        <dbReference type="EMBL" id="MCK6262605.1"/>
    </source>
</evidence>
<gene>
    <name evidence="8 10" type="primary">tilS</name>
    <name evidence="10" type="ORF">KP803_04880</name>
</gene>
<keyword evidence="4 8" id="KW-0819">tRNA processing</keyword>
<dbReference type="Pfam" id="PF09179">
    <property type="entry name" value="TilS"/>
    <property type="match status" value="1"/>
</dbReference>
<evidence type="ECO:0000256" key="3">
    <source>
        <dbReference type="ARBA" id="ARBA00022598"/>
    </source>
</evidence>
<dbReference type="NCBIfam" id="TIGR02432">
    <property type="entry name" value="lysidine_TilS_N"/>
    <property type="match status" value="1"/>
</dbReference>
<keyword evidence="2 8" id="KW-0963">Cytoplasm</keyword>
<comment type="catalytic activity">
    <reaction evidence="7 8">
        <text>cytidine(34) in tRNA(Ile2) + L-lysine + ATP = lysidine(34) in tRNA(Ile2) + AMP + diphosphate + H(+)</text>
        <dbReference type="Rhea" id="RHEA:43744"/>
        <dbReference type="Rhea" id="RHEA-COMP:10625"/>
        <dbReference type="Rhea" id="RHEA-COMP:10670"/>
        <dbReference type="ChEBI" id="CHEBI:15378"/>
        <dbReference type="ChEBI" id="CHEBI:30616"/>
        <dbReference type="ChEBI" id="CHEBI:32551"/>
        <dbReference type="ChEBI" id="CHEBI:33019"/>
        <dbReference type="ChEBI" id="CHEBI:82748"/>
        <dbReference type="ChEBI" id="CHEBI:83665"/>
        <dbReference type="ChEBI" id="CHEBI:456215"/>
        <dbReference type="EC" id="6.3.4.19"/>
    </reaction>
</comment>
<dbReference type="InterPro" id="IPR014729">
    <property type="entry name" value="Rossmann-like_a/b/a_fold"/>
</dbReference>
<comment type="similarity">
    <text evidence="8">Belongs to the tRNA(Ile)-lysidine synthase family.</text>
</comment>
<dbReference type="GO" id="GO:0005737">
    <property type="term" value="C:cytoplasm"/>
    <property type="evidence" value="ECO:0007669"/>
    <property type="project" value="UniProtKB-SubCell"/>
</dbReference>
<keyword evidence="6 8" id="KW-0067">ATP-binding</keyword>
<dbReference type="InterPro" id="IPR012795">
    <property type="entry name" value="tRNA_Ile_lys_synt_N"/>
</dbReference>
<evidence type="ECO:0000256" key="4">
    <source>
        <dbReference type="ARBA" id="ARBA00022694"/>
    </source>
</evidence>
<evidence type="ECO:0000256" key="7">
    <source>
        <dbReference type="ARBA" id="ARBA00048539"/>
    </source>
</evidence>
<dbReference type="GO" id="GO:0006400">
    <property type="term" value="P:tRNA modification"/>
    <property type="evidence" value="ECO:0007669"/>
    <property type="project" value="UniProtKB-UniRule"/>
</dbReference>
<dbReference type="NCBIfam" id="TIGR02433">
    <property type="entry name" value="lysidine_TilS_C"/>
    <property type="match status" value="1"/>
</dbReference>
<dbReference type="Gene3D" id="1.20.59.20">
    <property type="match status" value="1"/>
</dbReference>
<evidence type="ECO:0000313" key="11">
    <source>
        <dbReference type="Proteomes" id="UP001139559"/>
    </source>
</evidence>
<dbReference type="Pfam" id="PF01171">
    <property type="entry name" value="ATP_bind_3"/>
    <property type="match status" value="1"/>
</dbReference>
<dbReference type="EC" id="6.3.4.19" evidence="8"/>
<sequence>MTQLLSLFSRVIEENLKANSRITLGLSGGMDSRVLLELLSQYRETAEVDCRAVYVHHGLSDNADDWATQCQRWCHRLNIPFFVEYVSLDRESGQSLEKLARDARYQALKHYIGDNDLLLTGQHSDDQIETFLLALKRGSGPKGLSSMGESLPFYSGRQVRPLLSATRQQISEFAKKQGLDWIEDESNQDSRFDRNFIRHSITPPLVERWPSFHQSVQRSAALCAEQETLLDELLSPILDAIMGEKSPLTLPPLNIASLLKQSVLAQQHLIRMWFERCGFLMPSRQHLELIIEQIIGAQQDANPQLNVAGGQVRRFNQYLYLIRKMADITAWKGRLKTNEPLLLPDGLGELIICEPHLEKSSQSTDLKECSHSISIRSVSGDLDVIFEPQGLSAHPVSRNHSRKLKKLFQEYSVPSWQRRRIPILMNENRVVAVLGLFVDKEYQGQDCEVMWNNHSDFVYN</sequence>
<dbReference type="AlphaFoldDB" id="A0A9X1XI98"/>
<dbReference type="RefSeq" id="WP_248007709.1">
    <property type="nucleotide sequence ID" value="NZ_JAJHVV010000002.1"/>
</dbReference>
<evidence type="ECO:0000256" key="6">
    <source>
        <dbReference type="ARBA" id="ARBA00022840"/>
    </source>
</evidence>
<evidence type="ECO:0000256" key="2">
    <source>
        <dbReference type="ARBA" id="ARBA00022490"/>
    </source>
</evidence>
<organism evidence="10 11">
    <name type="scientific">Vibrio amylolyticus</name>
    <dbReference type="NCBI Taxonomy" id="2847292"/>
    <lineage>
        <taxon>Bacteria</taxon>
        <taxon>Pseudomonadati</taxon>
        <taxon>Pseudomonadota</taxon>
        <taxon>Gammaproteobacteria</taxon>
        <taxon>Vibrionales</taxon>
        <taxon>Vibrionaceae</taxon>
        <taxon>Vibrio</taxon>
    </lineage>
</organism>
<dbReference type="Gene3D" id="3.40.50.620">
    <property type="entry name" value="HUPs"/>
    <property type="match status" value="1"/>
</dbReference>
<dbReference type="EMBL" id="JAJHVV010000002">
    <property type="protein sequence ID" value="MCK6262605.1"/>
    <property type="molecule type" value="Genomic_DNA"/>
</dbReference>
<dbReference type="SMART" id="SM00977">
    <property type="entry name" value="TilS_C"/>
    <property type="match status" value="1"/>
</dbReference>
<feature type="binding site" evidence="8">
    <location>
        <begin position="27"/>
        <end position="32"/>
    </location>
    <ligand>
        <name>ATP</name>
        <dbReference type="ChEBI" id="CHEBI:30616"/>
    </ligand>
</feature>
<dbReference type="GO" id="GO:0005524">
    <property type="term" value="F:ATP binding"/>
    <property type="evidence" value="ECO:0007669"/>
    <property type="project" value="UniProtKB-UniRule"/>
</dbReference>
<dbReference type="HAMAP" id="MF_01161">
    <property type="entry name" value="tRNA_Ile_lys_synt"/>
    <property type="match status" value="1"/>
</dbReference>
<protein>
    <recommendedName>
        <fullName evidence="8">tRNA(Ile)-lysidine synthase</fullName>
        <ecNumber evidence="8">6.3.4.19</ecNumber>
    </recommendedName>
    <alternativeName>
        <fullName evidence="8">tRNA(Ile)-2-lysyl-cytidine synthase</fullName>
    </alternativeName>
    <alternativeName>
        <fullName evidence="8">tRNA(Ile)-lysidine synthetase</fullName>
    </alternativeName>
</protein>
<dbReference type="Pfam" id="PF11734">
    <property type="entry name" value="TilS_C"/>
    <property type="match status" value="1"/>
</dbReference>
<dbReference type="CDD" id="cd01992">
    <property type="entry name" value="TilS_N"/>
    <property type="match status" value="1"/>
</dbReference>
<dbReference type="SUPFAM" id="SSF82829">
    <property type="entry name" value="MesJ substrate recognition domain-like"/>
    <property type="match status" value="1"/>
</dbReference>
<keyword evidence="3 8" id="KW-0436">Ligase</keyword>
<dbReference type="SUPFAM" id="SSF52402">
    <property type="entry name" value="Adenine nucleotide alpha hydrolases-like"/>
    <property type="match status" value="1"/>
</dbReference>
<comment type="domain">
    <text evidence="8">The N-terminal region contains the highly conserved SGGXDS motif, predicted to be a P-loop motif involved in ATP binding.</text>
</comment>
<keyword evidence="11" id="KW-1185">Reference proteome</keyword>
<evidence type="ECO:0000256" key="5">
    <source>
        <dbReference type="ARBA" id="ARBA00022741"/>
    </source>
</evidence>
<dbReference type="PANTHER" id="PTHR43033:SF1">
    <property type="entry name" value="TRNA(ILE)-LYSIDINE SYNTHASE-RELATED"/>
    <property type="match status" value="1"/>
</dbReference>
<dbReference type="InterPro" id="IPR012094">
    <property type="entry name" value="tRNA_Ile_lys_synt"/>
</dbReference>
<dbReference type="PANTHER" id="PTHR43033">
    <property type="entry name" value="TRNA(ILE)-LYSIDINE SYNTHASE-RELATED"/>
    <property type="match status" value="1"/>
</dbReference>
<dbReference type="InterPro" id="IPR011063">
    <property type="entry name" value="TilS/TtcA_N"/>
</dbReference>
<evidence type="ECO:0000256" key="1">
    <source>
        <dbReference type="ARBA" id="ARBA00004496"/>
    </source>
</evidence>
<dbReference type="SUPFAM" id="SSF56037">
    <property type="entry name" value="PheT/TilS domain"/>
    <property type="match status" value="1"/>
</dbReference>
<accession>A0A9X1XI98</accession>
<feature type="domain" description="Lysidine-tRNA(Ile) synthetase C-terminal" evidence="9">
    <location>
        <begin position="382"/>
        <end position="451"/>
    </location>
</feature>
<keyword evidence="5 8" id="KW-0547">Nucleotide-binding</keyword>
<comment type="subcellular location">
    <subcellularLocation>
        <location evidence="1 8">Cytoplasm</location>
    </subcellularLocation>
</comment>
<dbReference type="InterPro" id="IPR015262">
    <property type="entry name" value="tRNA_Ile_lys_synt_subst-bd"/>
</dbReference>
<evidence type="ECO:0000256" key="8">
    <source>
        <dbReference type="HAMAP-Rule" id="MF_01161"/>
    </source>
</evidence>
<comment type="caution">
    <text evidence="10">The sequence shown here is derived from an EMBL/GenBank/DDBJ whole genome shotgun (WGS) entry which is preliminary data.</text>
</comment>
<dbReference type="GO" id="GO:0032267">
    <property type="term" value="F:tRNA(Ile)-lysidine synthase activity"/>
    <property type="evidence" value="ECO:0007669"/>
    <property type="project" value="UniProtKB-EC"/>
</dbReference>
<comment type="function">
    <text evidence="8">Ligates lysine onto the cytidine present at position 34 of the AUA codon-specific tRNA(Ile) that contains the anticodon CAU, in an ATP-dependent manner. Cytidine is converted to lysidine, thus changing the amino acid specificity of the tRNA from methionine to isoleucine.</text>
</comment>
<dbReference type="Proteomes" id="UP001139559">
    <property type="component" value="Unassembled WGS sequence"/>
</dbReference>